<comment type="domain">
    <text evidence="5">The PRC barrel domain binds ribosomal protein uS19.</text>
</comment>
<evidence type="ECO:0000256" key="1">
    <source>
        <dbReference type="ARBA" id="ARBA00022490"/>
    </source>
</evidence>
<dbReference type="PANTHER" id="PTHR33692">
    <property type="entry name" value="RIBOSOME MATURATION FACTOR RIMM"/>
    <property type="match status" value="1"/>
</dbReference>
<dbReference type="InterPro" id="IPR011033">
    <property type="entry name" value="PRC_barrel-like_sf"/>
</dbReference>
<dbReference type="InterPro" id="IPR011961">
    <property type="entry name" value="RimM"/>
</dbReference>
<dbReference type="FunCoup" id="A0A3M0CL35">
    <property type="interactions" value="427"/>
</dbReference>
<evidence type="ECO:0000259" key="7">
    <source>
        <dbReference type="Pfam" id="PF24986"/>
    </source>
</evidence>
<organism evidence="8 9">
    <name type="scientific">Eilatimonas milleporae</name>
    <dbReference type="NCBI Taxonomy" id="911205"/>
    <lineage>
        <taxon>Bacteria</taxon>
        <taxon>Pseudomonadati</taxon>
        <taxon>Pseudomonadota</taxon>
        <taxon>Alphaproteobacteria</taxon>
        <taxon>Kordiimonadales</taxon>
        <taxon>Kordiimonadaceae</taxon>
        <taxon>Eilatimonas</taxon>
    </lineage>
</organism>
<dbReference type="InterPro" id="IPR056792">
    <property type="entry name" value="PRC_RimM"/>
</dbReference>
<dbReference type="RefSeq" id="WP_121938571.1">
    <property type="nucleotide sequence ID" value="NZ_REFR01000011.1"/>
</dbReference>
<protein>
    <recommendedName>
        <fullName evidence="5">Ribosome maturation factor RimM</fullName>
    </recommendedName>
</protein>
<keyword evidence="3 5" id="KW-0698">rRNA processing</keyword>
<comment type="subcellular location">
    <subcellularLocation>
        <location evidence="5">Cytoplasm</location>
    </subcellularLocation>
</comment>
<dbReference type="InterPro" id="IPR009000">
    <property type="entry name" value="Transl_B-barrel_sf"/>
</dbReference>
<dbReference type="GO" id="GO:0006364">
    <property type="term" value="P:rRNA processing"/>
    <property type="evidence" value="ECO:0007669"/>
    <property type="project" value="UniProtKB-UniRule"/>
</dbReference>
<name>A0A3M0CL35_9PROT</name>
<keyword evidence="2 5" id="KW-0690">Ribosome biogenesis</keyword>
<feature type="domain" description="Ribosome maturation factor RimM PRC barrel" evidence="7">
    <location>
        <begin position="117"/>
        <end position="184"/>
    </location>
</feature>
<dbReference type="InterPro" id="IPR036976">
    <property type="entry name" value="RimM_N_sf"/>
</dbReference>
<evidence type="ECO:0000313" key="9">
    <source>
        <dbReference type="Proteomes" id="UP000271227"/>
    </source>
</evidence>
<comment type="caution">
    <text evidence="8">The sequence shown here is derived from an EMBL/GenBank/DDBJ whole genome shotgun (WGS) entry which is preliminary data.</text>
</comment>
<feature type="domain" description="RimM N-terminal" evidence="6">
    <location>
        <begin position="23"/>
        <end position="102"/>
    </location>
</feature>
<dbReference type="InterPro" id="IPR002676">
    <property type="entry name" value="RimM_N"/>
</dbReference>
<proteinExistence type="inferred from homology"/>
<keyword evidence="1 5" id="KW-0963">Cytoplasm</keyword>
<dbReference type="GO" id="GO:0005840">
    <property type="term" value="C:ribosome"/>
    <property type="evidence" value="ECO:0007669"/>
    <property type="project" value="InterPro"/>
</dbReference>
<evidence type="ECO:0000256" key="3">
    <source>
        <dbReference type="ARBA" id="ARBA00022552"/>
    </source>
</evidence>
<dbReference type="GO" id="GO:0043022">
    <property type="term" value="F:ribosome binding"/>
    <property type="evidence" value="ECO:0007669"/>
    <property type="project" value="InterPro"/>
</dbReference>
<comment type="subunit">
    <text evidence="5">Binds ribosomal protein uS19.</text>
</comment>
<dbReference type="Pfam" id="PF24986">
    <property type="entry name" value="PRC_RimM"/>
    <property type="match status" value="1"/>
</dbReference>
<reference evidence="8 9" key="1">
    <citation type="submission" date="2018-10" db="EMBL/GenBank/DDBJ databases">
        <title>Genomic Encyclopedia of Archaeal and Bacterial Type Strains, Phase II (KMG-II): from individual species to whole genera.</title>
        <authorList>
            <person name="Goeker M."/>
        </authorList>
    </citation>
    <scope>NUCLEOTIDE SEQUENCE [LARGE SCALE GENOMIC DNA]</scope>
    <source>
        <strain evidence="8 9">DSM 25217</strain>
    </source>
</reference>
<gene>
    <name evidence="5" type="primary">rimM</name>
    <name evidence="8" type="ORF">BXY39_1870</name>
</gene>
<dbReference type="Pfam" id="PF01782">
    <property type="entry name" value="RimM"/>
    <property type="match status" value="1"/>
</dbReference>
<keyword evidence="4 5" id="KW-0143">Chaperone</keyword>
<evidence type="ECO:0000256" key="5">
    <source>
        <dbReference type="HAMAP-Rule" id="MF_00014"/>
    </source>
</evidence>
<evidence type="ECO:0000313" key="8">
    <source>
        <dbReference type="EMBL" id="RMB07779.1"/>
    </source>
</evidence>
<dbReference type="Gene3D" id="2.40.30.60">
    <property type="entry name" value="RimM"/>
    <property type="match status" value="1"/>
</dbReference>
<dbReference type="GO" id="GO:0042274">
    <property type="term" value="P:ribosomal small subunit biogenesis"/>
    <property type="evidence" value="ECO:0007669"/>
    <property type="project" value="UniProtKB-UniRule"/>
</dbReference>
<dbReference type="Gene3D" id="2.30.30.240">
    <property type="entry name" value="PRC-barrel domain"/>
    <property type="match status" value="1"/>
</dbReference>
<dbReference type="SUPFAM" id="SSF50346">
    <property type="entry name" value="PRC-barrel domain"/>
    <property type="match status" value="1"/>
</dbReference>
<dbReference type="AlphaFoldDB" id="A0A3M0CL35"/>
<evidence type="ECO:0000256" key="2">
    <source>
        <dbReference type="ARBA" id="ARBA00022517"/>
    </source>
</evidence>
<dbReference type="OrthoDB" id="9788191at2"/>
<dbReference type="Proteomes" id="UP000271227">
    <property type="component" value="Unassembled WGS sequence"/>
</dbReference>
<dbReference type="GO" id="GO:0005737">
    <property type="term" value="C:cytoplasm"/>
    <property type="evidence" value="ECO:0007669"/>
    <property type="project" value="UniProtKB-SubCell"/>
</dbReference>
<comment type="similarity">
    <text evidence="5">Belongs to the RimM family.</text>
</comment>
<comment type="function">
    <text evidence="5">An accessory protein needed during the final step in the assembly of 30S ribosomal subunit, possibly for assembly of the head region. Essential for efficient processing of 16S rRNA. May be needed both before and after RbfA during the maturation of 16S rRNA. It has affinity for free ribosomal 30S subunits but not for 70S ribosomes.</text>
</comment>
<dbReference type="HAMAP" id="MF_00014">
    <property type="entry name" value="Ribosome_mat_RimM"/>
    <property type="match status" value="1"/>
</dbReference>
<sequence length="200" mass="21212">MTAETDERRRRGVLAADDGDWLQVARFAGPHGVRGDVRLVSFTEDPKAVFSYGDLRDGPGGAPVALRRLRAVKDGFIVHIDGVDSREAATALKGRGLYVARAALGAAADEDEFYLADLIGLAAVDPEGARVGHVRAVDNFGAGDLIELVLDTPVKGLGRYAFIPFTKVLVPDVDIAGGRITVDMAAWLAGLQGTDTREQG</sequence>
<keyword evidence="9" id="KW-1185">Reference proteome</keyword>
<evidence type="ECO:0000256" key="4">
    <source>
        <dbReference type="ARBA" id="ARBA00023186"/>
    </source>
</evidence>
<dbReference type="SUPFAM" id="SSF50447">
    <property type="entry name" value="Translation proteins"/>
    <property type="match status" value="1"/>
</dbReference>
<dbReference type="PANTHER" id="PTHR33692:SF1">
    <property type="entry name" value="RIBOSOME MATURATION FACTOR RIMM"/>
    <property type="match status" value="1"/>
</dbReference>
<dbReference type="NCBIfam" id="TIGR02273">
    <property type="entry name" value="16S_RimM"/>
    <property type="match status" value="1"/>
</dbReference>
<dbReference type="EMBL" id="REFR01000011">
    <property type="protein sequence ID" value="RMB07779.1"/>
    <property type="molecule type" value="Genomic_DNA"/>
</dbReference>
<dbReference type="InParanoid" id="A0A3M0CL35"/>
<evidence type="ECO:0000259" key="6">
    <source>
        <dbReference type="Pfam" id="PF01782"/>
    </source>
</evidence>
<accession>A0A3M0CL35</accession>